<keyword evidence="1" id="KW-0812">Transmembrane</keyword>
<proteinExistence type="predicted"/>
<keyword evidence="1" id="KW-1133">Transmembrane helix</keyword>
<keyword evidence="1" id="KW-0472">Membrane</keyword>
<gene>
    <name evidence="2" type="ORF">K6Y31_02720</name>
</gene>
<protein>
    <submittedName>
        <fullName evidence="2">Uncharacterized protein</fullName>
    </submittedName>
</protein>
<reference evidence="2 3" key="1">
    <citation type="journal article" date="2022" name="Environ. Microbiol. Rep.">
        <title>Eco-phylogenetic analyses reveal divergent evolution of vitamin B12 metabolism in the marine bacterial family 'Psychromonadaceae'.</title>
        <authorList>
            <person name="Jin X."/>
            <person name="Yang Y."/>
            <person name="Cao H."/>
            <person name="Gao B."/>
            <person name="Zhao Z."/>
        </authorList>
    </citation>
    <scope>NUCLEOTIDE SEQUENCE [LARGE SCALE GENOMIC DNA]</scope>
    <source>
        <strain evidence="2 3">MKS20</strain>
    </source>
</reference>
<evidence type="ECO:0000256" key="1">
    <source>
        <dbReference type="SAM" id="Phobius"/>
    </source>
</evidence>
<organism evidence="2 3">
    <name type="scientific">Motilimonas cestriensis</name>
    <dbReference type="NCBI Taxonomy" id="2742685"/>
    <lineage>
        <taxon>Bacteria</taxon>
        <taxon>Pseudomonadati</taxon>
        <taxon>Pseudomonadota</taxon>
        <taxon>Gammaproteobacteria</taxon>
        <taxon>Alteromonadales</taxon>
        <taxon>Alteromonadales genera incertae sedis</taxon>
        <taxon>Motilimonas</taxon>
    </lineage>
</organism>
<feature type="transmembrane region" description="Helical" evidence="1">
    <location>
        <begin position="84"/>
        <end position="100"/>
    </location>
</feature>
<dbReference type="Proteomes" id="UP001201273">
    <property type="component" value="Unassembled WGS sequence"/>
</dbReference>
<dbReference type="EMBL" id="JAIMJA010000002">
    <property type="protein sequence ID" value="MCE2593727.1"/>
    <property type="molecule type" value="Genomic_DNA"/>
</dbReference>
<dbReference type="RefSeq" id="WP_233051314.1">
    <property type="nucleotide sequence ID" value="NZ_JAIMJA010000002.1"/>
</dbReference>
<keyword evidence="3" id="KW-1185">Reference proteome</keyword>
<feature type="transmembrane region" description="Helical" evidence="1">
    <location>
        <begin position="55"/>
        <end position="77"/>
    </location>
</feature>
<feature type="transmembrane region" description="Helical" evidence="1">
    <location>
        <begin position="7"/>
        <end position="25"/>
    </location>
</feature>
<evidence type="ECO:0000313" key="2">
    <source>
        <dbReference type="EMBL" id="MCE2593727.1"/>
    </source>
</evidence>
<feature type="transmembrane region" description="Helical" evidence="1">
    <location>
        <begin position="112"/>
        <end position="137"/>
    </location>
</feature>
<accession>A0ABS8W6L1</accession>
<evidence type="ECO:0000313" key="3">
    <source>
        <dbReference type="Proteomes" id="UP001201273"/>
    </source>
</evidence>
<sequence>MMISRSIFRLLVLFFVFFVTMTFVTENMLPWQKLELISQNLISTYLPLSSELSALVLYGLLTLSFALVAFAIIGLLLFWGGARWLFLIGYGVLILANWLTKEPLIVSYLANMYTHLSSITGGFIICCVFFTNIRYYFISERKIWS</sequence>
<name>A0ABS8W6L1_9GAMM</name>
<comment type="caution">
    <text evidence="2">The sequence shown here is derived from an EMBL/GenBank/DDBJ whole genome shotgun (WGS) entry which is preliminary data.</text>
</comment>